<sequence length="273" mass="29935">MDSLAKLARSVAEFADTASLTLVPAVPGHALGAEVCLAPDVLDLPGFLALARKLGGGVLYLKAAPFDPGDDEYEVDDPPEHLLKRNGQIGQLSVAFATNGIVHFWKHRAGWYAEWQQLAEDEESPDDAEDEDGRLTEEERERLTAELVEALLANPEFRAAKAGARHRTGSLLIPPDTPRVVEWEALRIAYDRADELARAAYAQISDDRLDELAAELLATPEYQRASAPATRKQTTERFLTRHADGFSPPAPIRDELYARAQKLAKANKSGGLF</sequence>
<dbReference type="Proteomes" id="UP000542210">
    <property type="component" value="Unassembled WGS sequence"/>
</dbReference>
<dbReference type="RefSeq" id="WP_184881927.1">
    <property type="nucleotide sequence ID" value="NZ_JACHND010000001.1"/>
</dbReference>
<evidence type="ECO:0000313" key="2">
    <source>
        <dbReference type="Proteomes" id="UP000542210"/>
    </source>
</evidence>
<evidence type="ECO:0000313" key="1">
    <source>
        <dbReference type="EMBL" id="MBB4702279.1"/>
    </source>
</evidence>
<reference evidence="1 2" key="1">
    <citation type="submission" date="2020-08" db="EMBL/GenBank/DDBJ databases">
        <title>Sequencing the genomes of 1000 actinobacteria strains.</title>
        <authorList>
            <person name="Klenk H.-P."/>
        </authorList>
    </citation>
    <scope>NUCLEOTIDE SEQUENCE [LARGE SCALE GENOMIC DNA]</scope>
    <source>
        <strain evidence="1 2">DSM 45784</strain>
    </source>
</reference>
<dbReference type="AlphaFoldDB" id="A0A7W7GBB4"/>
<organism evidence="1 2">
    <name type="scientific">Sphaerisporangium siamense</name>
    <dbReference type="NCBI Taxonomy" id="795645"/>
    <lineage>
        <taxon>Bacteria</taxon>
        <taxon>Bacillati</taxon>
        <taxon>Actinomycetota</taxon>
        <taxon>Actinomycetes</taxon>
        <taxon>Streptosporangiales</taxon>
        <taxon>Streptosporangiaceae</taxon>
        <taxon>Sphaerisporangium</taxon>
    </lineage>
</organism>
<name>A0A7W7GBB4_9ACTN</name>
<gene>
    <name evidence="1" type="ORF">BJ982_003823</name>
</gene>
<accession>A0A7W7GBB4</accession>
<keyword evidence="2" id="KW-1185">Reference proteome</keyword>
<protein>
    <submittedName>
        <fullName evidence="1">Uncharacterized protein</fullName>
    </submittedName>
</protein>
<comment type="caution">
    <text evidence="1">The sequence shown here is derived from an EMBL/GenBank/DDBJ whole genome shotgun (WGS) entry which is preliminary data.</text>
</comment>
<dbReference type="EMBL" id="JACHND010000001">
    <property type="protein sequence ID" value="MBB4702279.1"/>
    <property type="molecule type" value="Genomic_DNA"/>
</dbReference>
<proteinExistence type="predicted"/>